<reference evidence="1" key="1">
    <citation type="submission" date="2023-04" db="EMBL/GenBank/DDBJ databases">
        <authorList>
            <consortium name="ELIXIR-Norway"/>
        </authorList>
    </citation>
    <scope>NUCLEOTIDE SEQUENCE [LARGE SCALE GENOMIC DNA]</scope>
</reference>
<name>A0ABN9A3V7_RANTA</name>
<dbReference type="Proteomes" id="UP001176941">
    <property type="component" value="Chromosome 9"/>
</dbReference>
<dbReference type="EMBL" id="OX459945">
    <property type="protein sequence ID" value="CAI9179538.1"/>
    <property type="molecule type" value="Genomic_DNA"/>
</dbReference>
<proteinExistence type="predicted"/>
<gene>
    <name evidence="1" type="ORF">MRATA1EN1_LOCUS28500</name>
</gene>
<organism evidence="1 2">
    <name type="scientific">Rangifer tarandus platyrhynchus</name>
    <name type="common">Svalbard reindeer</name>
    <dbReference type="NCBI Taxonomy" id="3082113"/>
    <lineage>
        <taxon>Eukaryota</taxon>
        <taxon>Metazoa</taxon>
        <taxon>Chordata</taxon>
        <taxon>Craniata</taxon>
        <taxon>Vertebrata</taxon>
        <taxon>Euteleostomi</taxon>
        <taxon>Mammalia</taxon>
        <taxon>Eutheria</taxon>
        <taxon>Laurasiatheria</taxon>
        <taxon>Artiodactyla</taxon>
        <taxon>Ruminantia</taxon>
        <taxon>Pecora</taxon>
        <taxon>Cervidae</taxon>
        <taxon>Odocoileinae</taxon>
        <taxon>Rangifer</taxon>
    </lineage>
</organism>
<evidence type="ECO:0000313" key="2">
    <source>
        <dbReference type="Proteomes" id="UP001176941"/>
    </source>
</evidence>
<keyword evidence="2" id="KW-1185">Reference proteome</keyword>
<sequence>MSGCDPSWRAHTTWNQNHASEPPLGLLGGLGLSFFCSTAVPPALSGLGALRGVSYDGRMLVLVVGWFPRWIASSLQAGTVSCSQRHPRTLACGWDMLAGTREALDKRWMVVMTHQKKLRMEDSKEALSPDRRHSLTAETPLCPQLSVCIL</sequence>
<protein>
    <submittedName>
        <fullName evidence="1">Uncharacterized protein</fullName>
    </submittedName>
</protein>
<accession>A0ABN9A3V7</accession>
<evidence type="ECO:0000313" key="1">
    <source>
        <dbReference type="EMBL" id="CAI9179538.1"/>
    </source>
</evidence>